<proteinExistence type="predicted"/>
<dbReference type="SUPFAM" id="SSF56925">
    <property type="entry name" value="OMPA-like"/>
    <property type="match status" value="1"/>
</dbReference>
<evidence type="ECO:0000313" key="1">
    <source>
        <dbReference type="EMBL" id="SDE60534.1"/>
    </source>
</evidence>
<dbReference type="STRING" id="641691.SAMN05421636_106101"/>
<evidence type="ECO:0008006" key="3">
    <source>
        <dbReference type="Google" id="ProtNLM"/>
    </source>
</evidence>
<sequence length="176" mass="19107">MTIKITQQFLTLVLFALTCQIATSQEGFKIGAHGGIPLGDLNEQIGIVIGADIGYLWAPNKVFDLGVKTGIIHGFPETFKAETVSVKLPSVQFAPIAASVRIWPVKSFSFGGDVGHALGLNKGNEGGFYYRPQIGFQVGPQSEINFSYTAIDLGETTWSTVTLGYVYTFLSARHFR</sequence>
<keyword evidence="2" id="KW-1185">Reference proteome</keyword>
<dbReference type="EMBL" id="FNAO01000006">
    <property type="protein sequence ID" value="SDE60534.1"/>
    <property type="molecule type" value="Genomic_DNA"/>
</dbReference>
<dbReference type="InterPro" id="IPR011250">
    <property type="entry name" value="OMP/PagP_B-barrel"/>
</dbReference>
<reference evidence="1 2" key="1">
    <citation type="submission" date="2016-10" db="EMBL/GenBank/DDBJ databases">
        <authorList>
            <person name="de Groot N.N."/>
        </authorList>
    </citation>
    <scope>NUCLEOTIDE SEQUENCE [LARGE SCALE GENOMIC DNA]</scope>
    <source>
        <strain evidence="1 2">DSM 23421</strain>
    </source>
</reference>
<accession>A0A1G7E9Z2</accession>
<name>A0A1G7E9Z2_9FLAO</name>
<gene>
    <name evidence="1" type="ORF">SAMN05421636_106101</name>
</gene>
<protein>
    <recommendedName>
        <fullName evidence="3">Outer membrane protein beta-barrel domain-containing protein</fullName>
    </recommendedName>
</protein>
<dbReference type="RefSeq" id="WP_245726535.1">
    <property type="nucleotide sequence ID" value="NZ_FNAO01000006.1"/>
</dbReference>
<dbReference type="AlphaFoldDB" id="A0A1G7E9Z2"/>
<evidence type="ECO:0000313" key="2">
    <source>
        <dbReference type="Proteomes" id="UP000199109"/>
    </source>
</evidence>
<dbReference type="Proteomes" id="UP000199109">
    <property type="component" value="Unassembled WGS sequence"/>
</dbReference>
<organism evidence="1 2">
    <name type="scientific">Pricia antarctica</name>
    <dbReference type="NCBI Taxonomy" id="641691"/>
    <lineage>
        <taxon>Bacteria</taxon>
        <taxon>Pseudomonadati</taxon>
        <taxon>Bacteroidota</taxon>
        <taxon>Flavobacteriia</taxon>
        <taxon>Flavobacteriales</taxon>
        <taxon>Flavobacteriaceae</taxon>
        <taxon>Pricia</taxon>
    </lineage>
</organism>